<evidence type="ECO:0000313" key="4">
    <source>
        <dbReference type="Proteomes" id="UP000751190"/>
    </source>
</evidence>
<evidence type="ECO:0000256" key="1">
    <source>
        <dbReference type="SAM" id="MobiDB-lite"/>
    </source>
</evidence>
<proteinExistence type="predicted"/>
<name>A0A8J5X8U6_DIALT</name>
<dbReference type="EMBL" id="JAGTXO010000041">
    <property type="protein sequence ID" value="KAG8459419.1"/>
    <property type="molecule type" value="Genomic_DNA"/>
</dbReference>
<evidence type="ECO:0000313" key="3">
    <source>
        <dbReference type="EMBL" id="KAG8459419.1"/>
    </source>
</evidence>
<feature type="region of interest" description="Disordered" evidence="1">
    <location>
        <begin position="889"/>
        <end position="916"/>
    </location>
</feature>
<keyword evidence="4" id="KW-1185">Reference proteome</keyword>
<feature type="region of interest" description="Disordered" evidence="1">
    <location>
        <begin position="220"/>
        <end position="253"/>
    </location>
</feature>
<feature type="compositionally biased region" description="Low complexity" evidence="1">
    <location>
        <begin position="541"/>
        <end position="576"/>
    </location>
</feature>
<protein>
    <recommendedName>
        <fullName evidence="2">ShKT domain-containing protein</fullName>
    </recommendedName>
</protein>
<organism evidence="3 4">
    <name type="scientific">Diacronema lutheri</name>
    <name type="common">Unicellular marine alga</name>
    <name type="synonym">Monochrysis lutheri</name>
    <dbReference type="NCBI Taxonomy" id="2081491"/>
    <lineage>
        <taxon>Eukaryota</taxon>
        <taxon>Haptista</taxon>
        <taxon>Haptophyta</taxon>
        <taxon>Pavlovophyceae</taxon>
        <taxon>Pavlovales</taxon>
        <taxon>Pavlovaceae</taxon>
        <taxon>Diacronema</taxon>
    </lineage>
</organism>
<feature type="domain" description="ShKT" evidence="2">
    <location>
        <begin position="432"/>
        <end position="468"/>
    </location>
</feature>
<feature type="compositionally biased region" description="Basic residues" evidence="1">
    <location>
        <begin position="577"/>
        <end position="589"/>
    </location>
</feature>
<dbReference type="InterPro" id="IPR003582">
    <property type="entry name" value="ShKT_dom"/>
</dbReference>
<evidence type="ECO:0000259" key="2">
    <source>
        <dbReference type="SMART" id="SM00254"/>
    </source>
</evidence>
<feature type="compositionally biased region" description="Acidic residues" evidence="1">
    <location>
        <begin position="630"/>
        <end position="647"/>
    </location>
</feature>
<accession>A0A8J5X8U6</accession>
<gene>
    <name evidence="3" type="ORF">KFE25_013055</name>
</gene>
<feature type="region of interest" description="Disordered" evidence="1">
    <location>
        <begin position="607"/>
        <end position="721"/>
    </location>
</feature>
<dbReference type="OrthoDB" id="5990302at2759"/>
<dbReference type="Pfam" id="PF01549">
    <property type="entry name" value="ShK"/>
    <property type="match status" value="1"/>
</dbReference>
<dbReference type="AlphaFoldDB" id="A0A8J5X8U6"/>
<dbReference type="Proteomes" id="UP000751190">
    <property type="component" value="Unassembled WGS sequence"/>
</dbReference>
<feature type="region of interest" description="Disordered" evidence="1">
    <location>
        <begin position="541"/>
        <end position="589"/>
    </location>
</feature>
<dbReference type="GO" id="GO:0016757">
    <property type="term" value="F:glycosyltransferase activity"/>
    <property type="evidence" value="ECO:0007669"/>
    <property type="project" value="InterPro"/>
</dbReference>
<dbReference type="PANTHER" id="PTHR31485">
    <property type="entry name" value="PEPTIDYL SERINE ALPHA-GALACTOSYLTRANSFERASE"/>
    <property type="match status" value="1"/>
</dbReference>
<reference evidence="3" key="1">
    <citation type="submission" date="2021-05" db="EMBL/GenBank/DDBJ databases">
        <title>The genome of the haptophyte Pavlova lutheri (Diacronema luteri, Pavlovales) - a model for lipid biosynthesis in eukaryotic algae.</title>
        <authorList>
            <person name="Hulatt C.J."/>
            <person name="Posewitz M.C."/>
        </authorList>
    </citation>
    <scope>NUCLEOTIDE SEQUENCE</scope>
    <source>
        <strain evidence="3">NIVA-4/92</strain>
    </source>
</reference>
<comment type="caution">
    <text evidence="3">The sequence shown here is derived from an EMBL/GenBank/DDBJ whole genome shotgun (WGS) entry which is preliminary data.</text>
</comment>
<dbReference type="PANTHER" id="PTHR31485:SF7">
    <property type="entry name" value="PEPTIDYL SERINE ALPHA-GALACTOSYLTRANSFERASE"/>
    <property type="match status" value="1"/>
</dbReference>
<feature type="compositionally biased region" description="Low complexity" evidence="1">
    <location>
        <begin position="683"/>
        <end position="693"/>
    </location>
</feature>
<dbReference type="SMART" id="SM00254">
    <property type="entry name" value="ShKT"/>
    <property type="match status" value="1"/>
</dbReference>
<dbReference type="InterPro" id="IPR044845">
    <property type="entry name" value="HPAT/SRGT1-like"/>
</dbReference>
<sequence length="916" mass="92122">MASWVLALCAGAPPAPRVHTLFASSCTPQGDWQAAVLMRSHADAGQPGAITRLLACTRAQYERYANATERTRSVLLANSLVFEPRSSTTGDAYAGADKPWGLLRWLAHLPAGAAAPEYALVLAEDMVLHTAVTPQEVGAREGMPASAAHPLLIGCAGGPARAGGALALAGRFLDERAAAGTERVGGFQLIHLADLRRVVERWLQLTERVRAETHRYWAEPAGAPRQPVDAGGTQPGGERARVDVPTGDGALRRGEPTALAESYGYAFAAAEAGLVHVVRSGSLLLAGYPPEGSPLLLQYAADFELQPTAARGTAEQDDGGDSGASPLAAFSKRLLDTLVLGEGTCGPLPIASPPPPKELLRGVAAPSEAQKLLFAYATVLAIRAGLCDAVERAGCPPSAGAGAQCGATARGAHARHAELLAAWRATKALVEGCADNAPQCARWSAKGECLRNPFWMLQACRLSCAVCNAHGGGADGAGEVAAAVNGARVPEAAASAPPLLAAVDAQAVAAARSSAEFARAAASAEMKRLLRALVGHPAPARSRAAALPAPSAGSPAQAGAANETAGATNATGQPRGAHTRRRRHAHRQVSARELALELADVDFGIGGAADGGDGDAGSDAPTQGTQHGDEEADAAAEADEPADDEAQADATFGDVEERAAASAGPMPVDAPNRQSARPDAADGHAPAAGAADAARGDESVAPTAERATPDAGGAGSARAQLRAAEADNIDAARGTSTSAAAPAAEAAEAAAAAAPAVADGAASGGGGERPQQELAAPRERGAVEHGVQPRSLGEQILESDVPTAQGGAGELAGVASARGAERLPLAKRLAARAAAVTPRLERLINGAAGDAQSASIGGGDARQAALAVAAACALLLAVCKLARRWAGARRPSTRRPGTARGGLLGHVAGGDAHKQV</sequence>
<feature type="region of interest" description="Disordered" evidence="1">
    <location>
        <begin position="759"/>
        <end position="790"/>
    </location>
</feature>
<feature type="compositionally biased region" description="Gly residues" evidence="1">
    <location>
        <begin position="899"/>
        <end position="908"/>
    </location>
</feature>